<dbReference type="RefSeq" id="WP_377199904.1">
    <property type="nucleotide sequence ID" value="NZ_JBHUHF010000001.1"/>
</dbReference>
<keyword evidence="6 8" id="KW-0472">Membrane</keyword>
<reference evidence="10" key="1">
    <citation type="journal article" date="2019" name="Int. J. Syst. Evol. Microbiol.">
        <title>The Global Catalogue of Microorganisms (GCM) 10K type strain sequencing project: providing services to taxonomists for standard genome sequencing and annotation.</title>
        <authorList>
            <consortium name="The Broad Institute Genomics Platform"/>
            <consortium name="The Broad Institute Genome Sequencing Center for Infectious Disease"/>
            <person name="Wu L."/>
            <person name="Ma J."/>
        </authorList>
    </citation>
    <scope>NUCLEOTIDE SEQUENCE [LARGE SCALE GENOMIC DNA]</scope>
    <source>
        <strain evidence="10">CCM 7043</strain>
    </source>
</reference>
<dbReference type="Gene3D" id="1.10.3730.20">
    <property type="match status" value="1"/>
</dbReference>
<protein>
    <submittedName>
        <fullName evidence="9">DMT family transporter</fullName>
    </submittedName>
</protein>
<comment type="similarity">
    <text evidence="7">Belongs to the drug/metabolite transporter (DMT) superfamily. Small multidrug resistance (SMR) (TC 2.A.7.1) family.</text>
</comment>
<evidence type="ECO:0000256" key="1">
    <source>
        <dbReference type="ARBA" id="ARBA00004651"/>
    </source>
</evidence>
<dbReference type="InterPro" id="IPR000390">
    <property type="entry name" value="Small_drug/metabolite_transptr"/>
</dbReference>
<keyword evidence="3" id="KW-1003">Cell membrane</keyword>
<feature type="transmembrane region" description="Helical" evidence="8">
    <location>
        <begin position="82"/>
        <end position="100"/>
    </location>
</feature>
<evidence type="ECO:0000256" key="3">
    <source>
        <dbReference type="ARBA" id="ARBA00022475"/>
    </source>
</evidence>
<accession>A0ABW4VC24</accession>
<organism evidence="9 10">
    <name type="scientific">Promicromonospora aerolata</name>
    <dbReference type="NCBI Taxonomy" id="195749"/>
    <lineage>
        <taxon>Bacteria</taxon>
        <taxon>Bacillati</taxon>
        <taxon>Actinomycetota</taxon>
        <taxon>Actinomycetes</taxon>
        <taxon>Micrococcales</taxon>
        <taxon>Promicromonosporaceae</taxon>
        <taxon>Promicromonospora</taxon>
    </lineage>
</organism>
<evidence type="ECO:0000256" key="5">
    <source>
        <dbReference type="ARBA" id="ARBA00022989"/>
    </source>
</evidence>
<dbReference type="PANTHER" id="PTHR30561:SF1">
    <property type="entry name" value="MULTIDRUG TRANSPORTER EMRE"/>
    <property type="match status" value="1"/>
</dbReference>
<proteinExistence type="inferred from homology"/>
<dbReference type="InterPro" id="IPR037185">
    <property type="entry name" value="EmrE-like"/>
</dbReference>
<evidence type="ECO:0000256" key="7">
    <source>
        <dbReference type="RuleBase" id="RU003942"/>
    </source>
</evidence>
<dbReference type="EMBL" id="JBHUHF010000001">
    <property type="protein sequence ID" value="MFD2028206.1"/>
    <property type="molecule type" value="Genomic_DNA"/>
</dbReference>
<evidence type="ECO:0000256" key="4">
    <source>
        <dbReference type="ARBA" id="ARBA00022692"/>
    </source>
</evidence>
<evidence type="ECO:0000256" key="2">
    <source>
        <dbReference type="ARBA" id="ARBA00022448"/>
    </source>
</evidence>
<keyword evidence="2" id="KW-0813">Transport</keyword>
<dbReference type="Pfam" id="PF00893">
    <property type="entry name" value="Multi_Drug_Res"/>
    <property type="match status" value="1"/>
</dbReference>
<evidence type="ECO:0000256" key="6">
    <source>
        <dbReference type="ARBA" id="ARBA00023136"/>
    </source>
</evidence>
<feature type="transmembrane region" description="Helical" evidence="8">
    <location>
        <begin position="56"/>
        <end position="76"/>
    </location>
</feature>
<keyword evidence="10" id="KW-1185">Reference proteome</keyword>
<feature type="transmembrane region" description="Helical" evidence="8">
    <location>
        <begin position="30"/>
        <end position="49"/>
    </location>
</feature>
<dbReference type="InterPro" id="IPR045324">
    <property type="entry name" value="Small_multidrug_res"/>
</dbReference>
<keyword evidence="5 8" id="KW-1133">Transmembrane helix</keyword>
<comment type="subcellular location">
    <subcellularLocation>
        <location evidence="1 7">Cell membrane</location>
        <topology evidence="1 7">Multi-pass membrane protein</topology>
    </subcellularLocation>
</comment>
<comment type="caution">
    <text evidence="9">The sequence shown here is derived from an EMBL/GenBank/DDBJ whole genome shotgun (WGS) entry which is preliminary data.</text>
</comment>
<evidence type="ECO:0000256" key="8">
    <source>
        <dbReference type="SAM" id="Phobius"/>
    </source>
</evidence>
<evidence type="ECO:0000313" key="10">
    <source>
        <dbReference type="Proteomes" id="UP001597338"/>
    </source>
</evidence>
<name>A0ABW4VC24_9MICO</name>
<dbReference type="SUPFAM" id="SSF103481">
    <property type="entry name" value="Multidrug resistance efflux transporter EmrE"/>
    <property type="match status" value="1"/>
</dbReference>
<evidence type="ECO:0000313" key="9">
    <source>
        <dbReference type="EMBL" id="MFD2028206.1"/>
    </source>
</evidence>
<dbReference type="PANTHER" id="PTHR30561">
    <property type="entry name" value="SMR FAMILY PROTON-DEPENDENT DRUG EFFLUX TRANSPORTER SUGE"/>
    <property type="match status" value="1"/>
</dbReference>
<keyword evidence="4 7" id="KW-0812">Transmembrane</keyword>
<gene>
    <name evidence="9" type="ORF">ACFSL2_22100</name>
</gene>
<dbReference type="Proteomes" id="UP001597338">
    <property type="component" value="Unassembled WGS sequence"/>
</dbReference>
<sequence>MRQWLVLAGAIVMEVTATLALRAAIDNPWWWALAALGYAGAFVALSLLLRLGAPIGVVYGIWAAAGVALTAVTASAIFGEPFTLTIAIGIALVIAGIVLVETGHHTSAAKPVGAAQAAEEIR</sequence>